<evidence type="ECO:0000313" key="4">
    <source>
        <dbReference type="Proteomes" id="UP000002630"/>
    </source>
</evidence>
<feature type="transmembrane region" description="Helical" evidence="2">
    <location>
        <begin position="88"/>
        <end position="108"/>
    </location>
</feature>
<sequence>MEAPSTPTRGNGVVQTKSKAGGPRTPSANRLAVAERGVGARVERGETAPVDPHFQQSARAWRSGGDRKIMFDNRGGHALTPEAQRPPALVAIMHVCAWLLIAAGMFQIVMSKCADFRYPLHWVGVLMVLLGLVTALVRVYTNRCGTNPKWSAGIAVATVAACLSSWLLADGPLYKEVKTAEVCTDENVRELCGYEDVDENLLPEDIPDLNVCVCRVASGAWDLCVDFTSNCENITSDRRFLLMSLISLWVGLGLAFIVAVVSMRVVATTYDAAAIAKAEEKKLMKAKFAKDSATAAPPFGGPV</sequence>
<dbReference type="OrthoDB" id="10291731at2759"/>
<feature type="transmembrane region" description="Helical" evidence="2">
    <location>
        <begin position="240"/>
        <end position="261"/>
    </location>
</feature>
<accession>D7FZX5</accession>
<dbReference type="EMBL" id="FN648586">
    <property type="protein sequence ID" value="CBJ48600.1"/>
    <property type="molecule type" value="Genomic_DNA"/>
</dbReference>
<feature type="transmembrane region" description="Helical" evidence="2">
    <location>
        <begin position="152"/>
        <end position="169"/>
    </location>
</feature>
<keyword evidence="2" id="KW-0472">Membrane</keyword>
<feature type="transmembrane region" description="Helical" evidence="2">
    <location>
        <begin position="120"/>
        <end position="140"/>
    </location>
</feature>
<gene>
    <name evidence="3" type="ORF">Esi_0039_0060</name>
</gene>
<proteinExistence type="predicted"/>
<reference evidence="3 4" key="1">
    <citation type="journal article" date="2010" name="Nature">
        <title>The Ectocarpus genome and the independent evolution of multicellularity in brown algae.</title>
        <authorList>
            <person name="Cock J.M."/>
            <person name="Sterck L."/>
            <person name="Rouze P."/>
            <person name="Scornet D."/>
            <person name="Allen A.E."/>
            <person name="Amoutzias G."/>
            <person name="Anthouard V."/>
            <person name="Artiguenave F."/>
            <person name="Aury J.M."/>
            <person name="Badger J.H."/>
            <person name="Beszteri B."/>
            <person name="Billiau K."/>
            <person name="Bonnet E."/>
            <person name="Bothwell J.H."/>
            <person name="Bowler C."/>
            <person name="Boyen C."/>
            <person name="Brownlee C."/>
            <person name="Carrano C.J."/>
            <person name="Charrier B."/>
            <person name="Cho G.Y."/>
            <person name="Coelho S.M."/>
            <person name="Collen J."/>
            <person name="Corre E."/>
            <person name="Da Silva C."/>
            <person name="Delage L."/>
            <person name="Delaroque N."/>
            <person name="Dittami S.M."/>
            <person name="Doulbeau S."/>
            <person name="Elias M."/>
            <person name="Farnham G."/>
            <person name="Gachon C.M."/>
            <person name="Gschloessl B."/>
            <person name="Heesch S."/>
            <person name="Jabbari K."/>
            <person name="Jubin C."/>
            <person name="Kawai H."/>
            <person name="Kimura K."/>
            <person name="Kloareg B."/>
            <person name="Kupper F.C."/>
            <person name="Lang D."/>
            <person name="Le Bail A."/>
            <person name="Leblanc C."/>
            <person name="Lerouge P."/>
            <person name="Lohr M."/>
            <person name="Lopez P.J."/>
            <person name="Martens C."/>
            <person name="Maumus F."/>
            <person name="Michel G."/>
            <person name="Miranda-Saavedra D."/>
            <person name="Morales J."/>
            <person name="Moreau H."/>
            <person name="Motomura T."/>
            <person name="Nagasato C."/>
            <person name="Napoli C.A."/>
            <person name="Nelson D.R."/>
            <person name="Nyvall-Collen P."/>
            <person name="Peters A.F."/>
            <person name="Pommier C."/>
            <person name="Potin P."/>
            <person name="Poulain J."/>
            <person name="Quesneville H."/>
            <person name="Read B."/>
            <person name="Rensing S.A."/>
            <person name="Ritter A."/>
            <person name="Rousvoal S."/>
            <person name="Samanta M."/>
            <person name="Samson G."/>
            <person name="Schroeder D.C."/>
            <person name="Segurens B."/>
            <person name="Strittmatter M."/>
            <person name="Tonon T."/>
            <person name="Tregear J.W."/>
            <person name="Valentin K."/>
            <person name="von Dassow P."/>
            <person name="Yamagishi T."/>
            <person name="Van de Peer Y."/>
            <person name="Wincker P."/>
        </authorList>
    </citation>
    <scope>NUCLEOTIDE SEQUENCE [LARGE SCALE GENOMIC DNA]</scope>
    <source>
        <strain evidence="4">Ec32 / CCAP1310/4</strain>
    </source>
</reference>
<evidence type="ECO:0000256" key="1">
    <source>
        <dbReference type="SAM" id="MobiDB-lite"/>
    </source>
</evidence>
<dbReference type="EMBL" id="FN649746">
    <property type="protein sequence ID" value="CBJ48600.1"/>
    <property type="molecule type" value="Genomic_DNA"/>
</dbReference>
<name>D7FZX5_ECTSI</name>
<feature type="region of interest" description="Disordered" evidence="1">
    <location>
        <begin position="1"/>
        <end position="28"/>
    </location>
</feature>
<keyword evidence="2" id="KW-1133">Transmembrane helix</keyword>
<dbReference type="AlphaFoldDB" id="D7FZX5"/>
<dbReference type="InParanoid" id="D7FZX5"/>
<protein>
    <submittedName>
        <fullName evidence="3">Uncharacterized protein</fullName>
    </submittedName>
</protein>
<dbReference type="Proteomes" id="UP000002630">
    <property type="component" value="Linkage Group LG21"/>
</dbReference>
<organism evidence="3 4">
    <name type="scientific">Ectocarpus siliculosus</name>
    <name type="common">Brown alga</name>
    <name type="synonym">Conferva siliculosa</name>
    <dbReference type="NCBI Taxonomy" id="2880"/>
    <lineage>
        <taxon>Eukaryota</taxon>
        <taxon>Sar</taxon>
        <taxon>Stramenopiles</taxon>
        <taxon>Ochrophyta</taxon>
        <taxon>PX clade</taxon>
        <taxon>Phaeophyceae</taxon>
        <taxon>Ectocarpales</taxon>
        <taxon>Ectocarpaceae</taxon>
        <taxon>Ectocarpus</taxon>
    </lineage>
</organism>
<evidence type="ECO:0000313" key="3">
    <source>
        <dbReference type="EMBL" id="CBJ48600.1"/>
    </source>
</evidence>
<evidence type="ECO:0000256" key="2">
    <source>
        <dbReference type="SAM" id="Phobius"/>
    </source>
</evidence>
<feature type="compositionally biased region" description="Polar residues" evidence="1">
    <location>
        <begin position="1"/>
        <end position="18"/>
    </location>
</feature>
<keyword evidence="4" id="KW-1185">Reference proteome</keyword>
<keyword evidence="2" id="KW-0812">Transmembrane</keyword>